<comment type="caution">
    <text evidence="2">The sequence shown here is derived from an EMBL/GenBank/DDBJ whole genome shotgun (WGS) entry which is preliminary data.</text>
</comment>
<dbReference type="Proteomes" id="UP000784294">
    <property type="component" value="Unassembled WGS sequence"/>
</dbReference>
<dbReference type="AlphaFoldDB" id="A0A3S4ZPR2"/>
<gene>
    <name evidence="2" type="ORF">PXEA_LOCUS10205</name>
</gene>
<organism evidence="2 3">
    <name type="scientific">Protopolystoma xenopodis</name>
    <dbReference type="NCBI Taxonomy" id="117903"/>
    <lineage>
        <taxon>Eukaryota</taxon>
        <taxon>Metazoa</taxon>
        <taxon>Spiralia</taxon>
        <taxon>Lophotrochozoa</taxon>
        <taxon>Platyhelminthes</taxon>
        <taxon>Monogenea</taxon>
        <taxon>Polyopisthocotylea</taxon>
        <taxon>Polystomatidea</taxon>
        <taxon>Polystomatidae</taxon>
        <taxon>Protopolystoma</taxon>
    </lineage>
</organism>
<evidence type="ECO:0000256" key="1">
    <source>
        <dbReference type="SAM" id="MobiDB-lite"/>
    </source>
</evidence>
<keyword evidence="3" id="KW-1185">Reference proteome</keyword>
<sequence length="95" mass="9545">MDAGLVGSFVANVGVGGALDHSGSAHGSVPSGSAISDRPSNRFLPTLSSPQALLPQAWSATSGQSAGTLMRTGSMLHTHGQGERNSGNMAERLGK</sequence>
<dbReference type="EMBL" id="CAAALY010029788">
    <property type="protein sequence ID" value="VEL16765.1"/>
    <property type="molecule type" value="Genomic_DNA"/>
</dbReference>
<accession>A0A3S4ZPR2</accession>
<name>A0A3S4ZPR2_9PLAT</name>
<feature type="region of interest" description="Disordered" evidence="1">
    <location>
        <begin position="20"/>
        <end position="95"/>
    </location>
</feature>
<protein>
    <submittedName>
        <fullName evidence="2">Uncharacterized protein</fullName>
    </submittedName>
</protein>
<reference evidence="2" key="1">
    <citation type="submission" date="2018-11" db="EMBL/GenBank/DDBJ databases">
        <authorList>
            <consortium name="Pathogen Informatics"/>
        </authorList>
    </citation>
    <scope>NUCLEOTIDE SEQUENCE</scope>
</reference>
<evidence type="ECO:0000313" key="3">
    <source>
        <dbReference type="Proteomes" id="UP000784294"/>
    </source>
</evidence>
<feature type="compositionally biased region" description="Polar residues" evidence="1">
    <location>
        <begin position="58"/>
        <end position="67"/>
    </location>
</feature>
<proteinExistence type="predicted"/>
<evidence type="ECO:0000313" key="2">
    <source>
        <dbReference type="EMBL" id="VEL16765.1"/>
    </source>
</evidence>